<proteinExistence type="predicted"/>
<organism evidence="1 2">
    <name type="scientific">Protopolystoma xenopodis</name>
    <dbReference type="NCBI Taxonomy" id="117903"/>
    <lineage>
        <taxon>Eukaryota</taxon>
        <taxon>Metazoa</taxon>
        <taxon>Spiralia</taxon>
        <taxon>Lophotrochozoa</taxon>
        <taxon>Platyhelminthes</taxon>
        <taxon>Monogenea</taxon>
        <taxon>Polyopisthocotylea</taxon>
        <taxon>Polystomatidea</taxon>
        <taxon>Polystomatidae</taxon>
        <taxon>Protopolystoma</taxon>
    </lineage>
</organism>
<dbReference type="EMBL" id="CAAALY010042833">
    <property type="protein sequence ID" value="VEL19705.1"/>
    <property type="molecule type" value="Genomic_DNA"/>
</dbReference>
<name>A0A448WT84_9PLAT</name>
<accession>A0A448WT84</accession>
<comment type="caution">
    <text evidence="1">The sequence shown here is derived from an EMBL/GenBank/DDBJ whole genome shotgun (WGS) entry which is preliminary data.</text>
</comment>
<keyword evidence="2" id="KW-1185">Reference proteome</keyword>
<dbReference type="Proteomes" id="UP000784294">
    <property type="component" value="Unassembled WGS sequence"/>
</dbReference>
<evidence type="ECO:0000313" key="2">
    <source>
        <dbReference type="Proteomes" id="UP000784294"/>
    </source>
</evidence>
<sequence>MADVGLLYMILGVNGVGGEPQPGLEMLALRGLRARTNSTRPLRLLLPTAKRAWRQTSSLFTRSPWRPLNPNRAPQRWLPHLKRLIIKLCQAGGRPLCWCAGAKGCVGQMKRSRSIIRLDRLAEPAGQSLDCISASNRSFRQQRLPETVEADGSDGRQFSPLAEAISSGRAGHVGRWRTGRRVNRRPSPGSMPPGYRCLRDGDGHQLTTRGTDTCRFCESANRPRGVDSSRQHRRGLLFTCTPAGRSIWIYAKQ</sequence>
<reference evidence="1" key="1">
    <citation type="submission" date="2018-11" db="EMBL/GenBank/DDBJ databases">
        <authorList>
            <consortium name="Pathogen Informatics"/>
        </authorList>
    </citation>
    <scope>NUCLEOTIDE SEQUENCE</scope>
</reference>
<evidence type="ECO:0000313" key="1">
    <source>
        <dbReference type="EMBL" id="VEL19705.1"/>
    </source>
</evidence>
<gene>
    <name evidence="1" type="ORF">PXEA_LOCUS13145</name>
</gene>
<protein>
    <submittedName>
        <fullName evidence="1">Uncharacterized protein</fullName>
    </submittedName>
</protein>
<dbReference type="AlphaFoldDB" id="A0A448WT84"/>